<dbReference type="AlphaFoldDB" id="A0A1C3TZ35"/>
<dbReference type="SUPFAM" id="SSF53335">
    <property type="entry name" value="S-adenosyl-L-methionine-dependent methyltransferases"/>
    <property type="match status" value="1"/>
</dbReference>
<gene>
    <name evidence="1" type="ORF">GA0061098_1001144</name>
</gene>
<evidence type="ECO:0000313" key="2">
    <source>
        <dbReference type="Proteomes" id="UP000199184"/>
    </source>
</evidence>
<dbReference type="EMBL" id="FMAI01000001">
    <property type="protein sequence ID" value="SCB08486.1"/>
    <property type="molecule type" value="Genomic_DNA"/>
</dbReference>
<evidence type="ECO:0000313" key="1">
    <source>
        <dbReference type="EMBL" id="SCB08486.1"/>
    </source>
</evidence>
<accession>A0A1C3TZ35</accession>
<dbReference type="InterPro" id="IPR029063">
    <property type="entry name" value="SAM-dependent_MTases_sf"/>
</dbReference>
<dbReference type="Pfam" id="PF13489">
    <property type="entry name" value="Methyltransf_23"/>
    <property type="match status" value="1"/>
</dbReference>
<keyword evidence="1" id="KW-0489">Methyltransferase</keyword>
<dbReference type="PANTHER" id="PTHR43861">
    <property type="entry name" value="TRANS-ACONITATE 2-METHYLTRANSFERASE-RELATED"/>
    <property type="match status" value="1"/>
</dbReference>
<dbReference type="Gene3D" id="3.40.50.150">
    <property type="entry name" value="Vaccinia Virus protein VP39"/>
    <property type="match status" value="1"/>
</dbReference>
<sequence length="224" mass="25229">MDYFHWVRREIHPLLPKQCSSILEVGAGAGATLRWLKGYYPNAETTGVEINPALSDELGRNVDRAIIGSVDEIIVQLKKYDLILLLDVLEHLPDPSATLQSLAKTLNPGGRVIISVPNIAHFSVSLPLLLHRRFDYQEAGILDRTHLKFFVEDTAIKLLSDAGLKVTDALISGMERRAKIFNFFSRGLLRHYLARQYIMLGQLSDRHFGQQAIRWQVATDEGAK</sequence>
<proteinExistence type="predicted"/>
<keyword evidence="1" id="KW-0808">Transferase</keyword>
<dbReference type="RefSeq" id="WP_091952410.1">
    <property type="nucleotide sequence ID" value="NZ_FMAI01000001.1"/>
</dbReference>
<dbReference type="Proteomes" id="UP000199184">
    <property type="component" value="Unassembled WGS sequence"/>
</dbReference>
<protein>
    <submittedName>
        <fullName evidence="1">Methyltransferase domain-containing protein</fullName>
    </submittedName>
</protein>
<name>A0A1C3TZ35_9BRAD</name>
<dbReference type="GO" id="GO:0008168">
    <property type="term" value="F:methyltransferase activity"/>
    <property type="evidence" value="ECO:0007669"/>
    <property type="project" value="UniProtKB-KW"/>
</dbReference>
<dbReference type="CDD" id="cd02440">
    <property type="entry name" value="AdoMet_MTases"/>
    <property type="match status" value="1"/>
</dbReference>
<organism evidence="1 2">
    <name type="scientific">Bradyrhizobium shewense</name>
    <dbReference type="NCBI Taxonomy" id="1761772"/>
    <lineage>
        <taxon>Bacteria</taxon>
        <taxon>Pseudomonadati</taxon>
        <taxon>Pseudomonadota</taxon>
        <taxon>Alphaproteobacteria</taxon>
        <taxon>Hyphomicrobiales</taxon>
        <taxon>Nitrobacteraceae</taxon>
        <taxon>Bradyrhizobium</taxon>
    </lineage>
</organism>
<reference evidence="2" key="1">
    <citation type="submission" date="2016-08" db="EMBL/GenBank/DDBJ databases">
        <authorList>
            <person name="Varghese N."/>
            <person name="Submissions Spin"/>
        </authorList>
    </citation>
    <scope>NUCLEOTIDE SEQUENCE [LARGE SCALE GENOMIC DNA]</scope>
    <source>
        <strain evidence="2">ERR11</strain>
    </source>
</reference>
<keyword evidence="2" id="KW-1185">Reference proteome</keyword>
<dbReference type="GO" id="GO:0032259">
    <property type="term" value="P:methylation"/>
    <property type="evidence" value="ECO:0007669"/>
    <property type="project" value="UniProtKB-KW"/>
</dbReference>